<name>A0A8S1RQ28_9CILI</name>
<accession>A0A8S1RQ28</accession>
<keyword evidence="2" id="KW-1185">Reference proteome</keyword>
<reference evidence="1" key="1">
    <citation type="submission" date="2021-01" db="EMBL/GenBank/DDBJ databases">
        <authorList>
            <consortium name="Genoscope - CEA"/>
            <person name="William W."/>
        </authorList>
    </citation>
    <scope>NUCLEOTIDE SEQUENCE</scope>
</reference>
<comment type="caution">
    <text evidence="1">The sequence shown here is derived from an EMBL/GenBank/DDBJ whole genome shotgun (WGS) entry which is preliminary data.</text>
</comment>
<evidence type="ECO:0000313" key="1">
    <source>
        <dbReference type="EMBL" id="CAD8129547.1"/>
    </source>
</evidence>
<dbReference type="AlphaFoldDB" id="A0A8S1RQ28"/>
<dbReference type="EMBL" id="CAJJDN010000229">
    <property type="protein sequence ID" value="CAD8129547.1"/>
    <property type="molecule type" value="Genomic_DNA"/>
</dbReference>
<dbReference type="Proteomes" id="UP000692954">
    <property type="component" value="Unassembled WGS sequence"/>
</dbReference>
<protein>
    <submittedName>
        <fullName evidence="1">Uncharacterized protein</fullName>
    </submittedName>
</protein>
<gene>
    <name evidence="1" type="ORF">PSON_ATCC_30995.1.T2290002</name>
</gene>
<proteinExistence type="predicted"/>
<sequence>MKIQRVYKLEECVYQMDDLINKVEQNQRLCHLRWSRSIQYNQEEIYKIMNSRLNIQFQLIKNKIKRFKNLQFIIES</sequence>
<organism evidence="1 2">
    <name type="scientific">Paramecium sonneborni</name>
    <dbReference type="NCBI Taxonomy" id="65129"/>
    <lineage>
        <taxon>Eukaryota</taxon>
        <taxon>Sar</taxon>
        <taxon>Alveolata</taxon>
        <taxon>Ciliophora</taxon>
        <taxon>Intramacronucleata</taxon>
        <taxon>Oligohymenophorea</taxon>
        <taxon>Peniculida</taxon>
        <taxon>Parameciidae</taxon>
        <taxon>Paramecium</taxon>
    </lineage>
</organism>
<evidence type="ECO:0000313" key="2">
    <source>
        <dbReference type="Proteomes" id="UP000692954"/>
    </source>
</evidence>